<dbReference type="EMBL" id="LR796976">
    <property type="protein sequence ID" value="CAB4178968.1"/>
    <property type="molecule type" value="Genomic_DNA"/>
</dbReference>
<proteinExistence type="predicted"/>
<gene>
    <name evidence="2" type="ORF">UFOVP1024_24</name>
    <name evidence="1" type="ORF">UFOVP949_3</name>
</gene>
<sequence>MKVYKAINAVQSELAILGITKNRRNQQGSGYNFRGIDDVYNTIAPLLSKHGLCILPRVLSRECIERTSKSGGGLFYVTVDAEFDFVSAEDGSKHTVKTFGEAMDSGDKATNKAMSAAYKYACFQAFSIPTEADNDADAHTHELQKSEPNVRFIEEQLGVMATCATVDELKLAYTGAYACCDGDQSWQAKVIAVKNKRLKELKNV</sequence>
<dbReference type="Pfam" id="PF04404">
    <property type="entry name" value="ERF"/>
    <property type="match status" value="1"/>
</dbReference>
<reference evidence="2" key="1">
    <citation type="submission" date="2020-05" db="EMBL/GenBank/DDBJ databases">
        <authorList>
            <person name="Chiriac C."/>
            <person name="Salcher M."/>
            <person name="Ghai R."/>
            <person name="Kavagutti S V."/>
        </authorList>
    </citation>
    <scope>NUCLEOTIDE SEQUENCE</scope>
</reference>
<name>A0A6J5QC22_9CAUD</name>
<dbReference type="InterPro" id="IPR007499">
    <property type="entry name" value="ERF_bacteria_virus"/>
</dbReference>
<organism evidence="2">
    <name type="scientific">uncultured Caudovirales phage</name>
    <dbReference type="NCBI Taxonomy" id="2100421"/>
    <lineage>
        <taxon>Viruses</taxon>
        <taxon>Duplodnaviria</taxon>
        <taxon>Heunggongvirae</taxon>
        <taxon>Uroviricota</taxon>
        <taxon>Caudoviricetes</taxon>
        <taxon>Peduoviridae</taxon>
        <taxon>Maltschvirus</taxon>
        <taxon>Maltschvirus maltsch</taxon>
    </lineage>
</organism>
<dbReference type="EMBL" id="LR796893">
    <property type="protein sequence ID" value="CAB4172818.1"/>
    <property type="molecule type" value="Genomic_DNA"/>
</dbReference>
<evidence type="ECO:0000313" key="2">
    <source>
        <dbReference type="EMBL" id="CAB4178968.1"/>
    </source>
</evidence>
<protein>
    <submittedName>
        <fullName evidence="2">Essential recombination function protein</fullName>
    </submittedName>
</protein>
<accession>A0A6J5QC22</accession>
<evidence type="ECO:0000313" key="1">
    <source>
        <dbReference type="EMBL" id="CAB4172818.1"/>
    </source>
</evidence>